<dbReference type="EMBL" id="QHKO01000001">
    <property type="protein sequence ID" value="RAL24794.1"/>
    <property type="molecule type" value="Genomic_DNA"/>
</dbReference>
<dbReference type="Proteomes" id="UP000249169">
    <property type="component" value="Unassembled WGS sequence"/>
</dbReference>
<dbReference type="OrthoDB" id="5520198at2"/>
<proteinExistence type="predicted"/>
<dbReference type="RefSeq" id="WP_111727966.1">
    <property type="nucleotide sequence ID" value="NZ_QHKO01000001.1"/>
</dbReference>
<feature type="transmembrane region" description="Helical" evidence="1">
    <location>
        <begin position="43"/>
        <end position="59"/>
    </location>
</feature>
<reference evidence="2 3" key="1">
    <citation type="submission" date="2018-05" db="EMBL/GenBank/DDBJ databases">
        <title>Lujinxingia marina gen. nov. sp. nov., a new facultative anaerobic member of the class Deltaproteobacteria, and proposal of Lujinxingaceae fam. nov.</title>
        <authorList>
            <person name="Li C.-M."/>
        </authorList>
    </citation>
    <scope>NUCLEOTIDE SEQUENCE [LARGE SCALE GENOMIC DNA]</scope>
    <source>
        <strain evidence="2 3">B210</strain>
    </source>
</reference>
<keyword evidence="1" id="KW-0472">Membrane</keyword>
<comment type="caution">
    <text evidence="2">The sequence shown here is derived from an EMBL/GenBank/DDBJ whole genome shotgun (WGS) entry which is preliminary data.</text>
</comment>
<organism evidence="2 3">
    <name type="scientific">Lujinxingia litoralis</name>
    <dbReference type="NCBI Taxonomy" id="2211119"/>
    <lineage>
        <taxon>Bacteria</taxon>
        <taxon>Deltaproteobacteria</taxon>
        <taxon>Bradymonadales</taxon>
        <taxon>Lujinxingiaceae</taxon>
        <taxon>Lujinxingia</taxon>
    </lineage>
</organism>
<evidence type="ECO:0000256" key="1">
    <source>
        <dbReference type="SAM" id="Phobius"/>
    </source>
</evidence>
<evidence type="ECO:0000313" key="3">
    <source>
        <dbReference type="Proteomes" id="UP000249169"/>
    </source>
</evidence>
<dbReference type="AlphaFoldDB" id="A0A328CAJ0"/>
<gene>
    <name evidence="2" type="ORF">DL240_00865</name>
</gene>
<evidence type="ECO:0000313" key="2">
    <source>
        <dbReference type="EMBL" id="RAL24794.1"/>
    </source>
</evidence>
<feature type="transmembrane region" description="Helical" evidence="1">
    <location>
        <begin position="12"/>
        <end position="31"/>
    </location>
</feature>
<name>A0A328CAJ0_9DELT</name>
<accession>A0A328CAJ0</accession>
<sequence>MKLRKPDNLTFNLLHTLPFVFLVIGLIFSAHMGYQVATGEREAGAELAIAGFFLVYFGYRARFAWEMLFEPEQSDT</sequence>
<keyword evidence="1" id="KW-0812">Transmembrane</keyword>
<keyword evidence="1" id="KW-1133">Transmembrane helix</keyword>
<keyword evidence="3" id="KW-1185">Reference proteome</keyword>
<protein>
    <submittedName>
        <fullName evidence="2">Uncharacterized protein</fullName>
    </submittedName>
</protein>